<evidence type="ECO:0000313" key="2">
    <source>
        <dbReference type="Proteomes" id="UP000314294"/>
    </source>
</evidence>
<proteinExistence type="predicted"/>
<gene>
    <name evidence="1" type="ORF">EYF80_035408</name>
</gene>
<dbReference type="EMBL" id="SRLO01000486">
    <property type="protein sequence ID" value="TNN54390.1"/>
    <property type="molecule type" value="Genomic_DNA"/>
</dbReference>
<accession>A0A4Z2GMD9</accession>
<keyword evidence="2" id="KW-1185">Reference proteome</keyword>
<protein>
    <submittedName>
        <fullName evidence="1">Uncharacterized protein</fullName>
    </submittedName>
</protein>
<organism evidence="1 2">
    <name type="scientific">Liparis tanakae</name>
    <name type="common">Tanaka's snailfish</name>
    <dbReference type="NCBI Taxonomy" id="230148"/>
    <lineage>
        <taxon>Eukaryota</taxon>
        <taxon>Metazoa</taxon>
        <taxon>Chordata</taxon>
        <taxon>Craniata</taxon>
        <taxon>Vertebrata</taxon>
        <taxon>Euteleostomi</taxon>
        <taxon>Actinopterygii</taxon>
        <taxon>Neopterygii</taxon>
        <taxon>Teleostei</taxon>
        <taxon>Neoteleostei</taxon>
        <taxon>Acanthomorphata</taxon>
        <taxon>Eupercaria</taxon>
        <taxon>Perciformes</taxon>
        <taxon>Cottioidei</taxon>
        <taxon>Cottales</taxon>
        <taxon>Liparidae</taxon>
        <taxon>Liparis</taxon>
    </lineage>
</organism>
<dbReference type="Proteomes" id="UP000314294">
    <property type="component" value="Unassembled WGS sequence"/>
</dbReference>
<sequence length="68" mass="7719">MKQLYMQVSILPASELLITVAMLSADLPTDPQTNYVHIYDFCLTSVHFHGKYTSEGRNPHGDPKERVL</sequence>
<name>A0A4Z2GMD9_9TELE</name>
<evidence type="ECO:0000313" key="1">
    <source>
        <dbReference type="EMBL" id="TNN54390.1"/>
    </source>
</evidence>
<dbReference type="AlphaFoldDB" id="A0A4Z2GMD9"/>
<comment type="caution">
    <text evidence="1">The sequence shown here is derived from an EMBL/GenBank/DDBJ whole genome shotgun (WGS) entry which is preliminary data.</text>
</comment>
<reference evidence="1 2" key="1">
    <citation type="submission" date="2019-03" db="EMBL/GenBank/DDBJ databases">
        <title>First draft genome of Liparis tanakae, snailfish: a comprehensive survey of snailfish specific genes.</title>
        <authorList>
            <person name="Kim W."/>
            <person name="Song I."/>
            <person name="Jeong J.-H."/>
            <person name="Kim D."/>
            <person name="Kim S."/>
            <person name="Ryu S."/>
            <person name="Song J.Y."/>
            <person name="Lee S.K."/>
        </authorList>
    </citation>
    <scope>NUCLEOTIDE SEQUENCE [LARGE SCALE GENOMIC DNA]</scope>
    <source>
        <tissue evidence="1">Muscle</tissue>
    </source>
</reference>